<dbReference type="PANTHER" id="PTHR44873:SF1">
    <property type="entry name" value="DNAJ HOMOLOG SUBFAMILY C MEMBER 30, MITOCHONDRIAL"/>
    <property type="match status" value="1"/>
</dbReference>
<dbReference type="InterPro" id="IPR018253">
    <property type="entry name" value="DnaJ_domain_CS"/>
</dbReference>
<gene>
    <name evidence="4" type="ORF">CHS0354_032789</name>
</gene>
<evidence type="ECO:0000256" key="2">
    <source>
        <dbReference type="SAM" id="Phobius"/>
    </source>
</evidence>
<sequence>MCYNKTFPFLAMLSCHPFRSKLNIKQCSNLSKVLSSNRCNKCVKAPRSVYNPTALNYSSRVFHVRSVTYSVRKNPFSYITSLIESERGTDRHGKHFSSTGLPVILPGSSLGCVGIPLLMTCFLYQGKKLTHVQFRKYSMTRGKASHYDVLGLPTHSTQAQIKNAFFKLSKLYHPDVNDSKEAVSKFHDILEAYEVLRNVRKRRMYDEGIQNPDDPRYEHTDSRDYTNGFRSSEKFGRQRYQAPPTGRSNIYNFDEFYKQHYGESLRRDRVNKARMEQRNKENDTSDKSAGNTINGLVFVTIFMATIALVLGLGDK</sequence>
<dbReference type="CDD" id="cd06257">
    <property type="entry name" value="DnaJ"/>
    <property type="match status" value="1"/>
</dbReference>
<reference evidence="4" key="2">
    <citation type="journal article" date="2021" name="Genome Biol. Evol.">
        <title>Developing a high-quality reference genome for a parasitic bivalve with doubly uniparental inheritance (Bivalvia: Unionida).</title>
        <authorList>
            <person name="Smith C.H."/>
        </authorList>
    </citation>
    <scope>NUCLEOTIDE SEQUENCE</scope>
    <source>
        <strain evidence="4">CHS0354</strain>
        <tissue evidence="4">Mantle</tissue>
    </source>
</reference>
<dbReference type="AlphaFoldDB" id="A0AAE0S976"/>
<dbReference type="InterPro" id="IPR053025">
    <property type="entry name" value="Mito_ATP_Synthase-Asso"/>
</dbReference>
<keyword evidence="2" id="KW-0472">Membrane</keyword>
<dbReference type="PROSITE" id="PS00636">
    <property type="entry name" value="DNAJ_1"/>
    <property type="match status" value="1"/>
</dbReference>
<keyword evidence="2" id="KW-1133">Transmembrane helix</keyword>
<dbReference type="PROSITE" id="PS50076">
    <property type="entry name" value="DNAJ_2"/>
    <property type="match status" value="1"/>
</dbReference>
<evidence type="ECO:0000313" key="4">
    <source>
        <dbReference type="EMBL" id="KAK3587589.1"/>
    </source>
</evidence>
<proteinExistence type="predicted"/>
<evidence type="ECO:0000259" key="3">
    <source>
        <dbReference type="PROSITE" id="PS50076"/>
    </source>
</evidence>
<dbReference type="PANTHER" id="PTHR44873">
    <property type="entry name" value="DNAJ HOMOLOG SUBFAMILY C MEMBER 30, MITOCHONDRIAL"/>
    <property type="match status" value="1"/>
</dbReference>
<dbReference type="SUPFAM" id="SSF46565">
    <property type="entry name" value="Chaperone J-domain"/>
    <property type="match status" value="1"/>
</dbReference>
<dbReference type="Pfam" id="PF00226">
    <property type="entry name" value="DnaJ"/>
    <property type="match status" value="1"/>
</dbReference>
<feature type="domain" description="J" evidence="3">
    <location>
        <begin position="145"/>
        <end position="209"/>
    </location>
</feature>
<dbReference type="EMBL" id="JAEAOA010001935">
    <property type="protein sequence ID" value="KAK3587589.1"/>
    <property type="molecule type" value="Genomic_DNA"/>
</dbReference>
<feature type="region of interest" description="Disordered" evidence="1">
    <location>
        <begin position="206"/>
        <end position="246"/>
    </location>
</feature>
<feature type="transmembrane region" description="Helical" evidence="2">
    <location>
        <begin position="293"/>
        <end position="313"/>
    </location>
</feature>
<dbReference type="Gene3D" id="1.10.287.110">
    <property type="entry name" value="DnaJ domain"/>
    <property type="match status" value="1"/>
</dbReference>
<dbReference type="Proteomes" id="UP001195483">
    <property type="component" value="Unassembled WGS sequence"/>
</dbReference>
<keyword evidence="5" id="KW-1185">Reference proteome</keyword>
<accession>A0AAE0S976</accession>
<reference evidence="4" key="3">
    <citation type="submission" date="2023-05" db="EMBL/GenBank/DDBJ databases">
        <authorList>
            <person name="Smith C.H."/>
        </authorList>
    </citation>
    <scope>NUCLEOTIDE SEQUENCE</scope>
    <source>
        <strain evidence="4">CHS0354</strain>
        <tissue evidence="4">Mantle</tissue>
    </source>
</reference>
<evidence type="ECO:0000256" key="1">
    <source>
        <dbReference type="SAM" id="MobiDB-lite"/>
    </source>
</evidence>
<evidence type="ECO:0000313" key="5">
    <source>
        <dbReference type="Proteomes" id="UP001195483"/>
    </source>
</evidence>
<name>A0AAE0S976_9BIVA</name>
<organism evidence="4 5">
    <name type="scientific">Potamilus streckersoni</name>
    <dbReference type="NCBI Taxonomy" id="2493646"/>
    <lineage>
        <taxon>Eukaryota</taxon>
        <taxon>Metazoa</taxon>
        <taxon>Spiralia</taxon>
        <taxon>Lophotrochozoa</taxon>
        <taxon>Mollusca</taxon>
        <taxon>Bivalvia</taxon>
        <taxon>Autobranchia</taxon>
        <taxon>Heteroconchia</taxon>
        <taxon>Palaeoheterodonta</taxon>
        <taxon>Unionida</taxon>
        <taxon>Unionoidea</taxon>
        <taxon>Unionidae</taxon>
        <taxon>Ambleminae</taxon>
        <taxon>Lampsilini</taxon>
        <taxon>Potamilus</taxon>
    </lineage>
</organism>
<protein>
    <recommendedName>
        <fullName evidence="3">J domain-containing protein</fullName>
    </recommendedName>
</protein>
<dbReference type="SMART" id="SM00271">
    <property type="entry name" value="DnaJ"/>
    <property type="match status" value="1"/>
</dbReference>
<dbReference type="InterPro" id="IPR036869">
    <property type="entry name" value="J_dom_sf"/>
</dbReference>
<dbReference type="InterPro" id="IPR001623">
    <property type="entry name" value="DnaJ_domain"/>
</dbReference>
<comment type="caution">
    <text evidence="4">The sequence shown here is derived from an EMBL/GenBank/DDBJ whole genome shotgun (WGS) entry which is preliminary data.</text>
</comment>
<dbReference type="PRINTS" id="PR00625">
    <property type="entry name" value="JDOMAIN"/>
</dbReference>
<keyword evidence="2" id="KW-0812">Transmembrane</keyword>
<feature type="compositionally biased region" description="Basic and acidic residues" evidence="1">
    <location>
        <begin position="213"/>
        <end position="224"/>
    </location>
</feature>
<reference evidence="4" key="1">
    <citation type="journal article" date="2021" name="Genome Biol. Evol.">
        <title>A High-Quality Reference Genome for a Parasitic Bivalve with Doubly Uniparental Inheritance (Bivalvia: Unionida).</title>
        <authorList>
            <person name="Smith C.H."/>
        </authorList>
    </citation>
    <scope>NUCLEOTIDE SEQUENCE</scope>
    <source>
        <strain evidence="4">CHS0354</strain>
    </source>
</reference>